<evidence type="ECO:0000259" key="2">
    <source>
        <dbReference type="PROSITE" id="PS51084"/>
    </source>
</evidence>
<feature type="domain" description="HIT" evidence="2">
    <location>
        <begin position="37"/>
        <end position="104"/>
    </location>
</feature>
<evidence type="ECO:0000313" key="3">
    <source>
        <dbReference type="EMBL" id="RKF22205.1"/>
    </source>
</evidence>
<dbReference type="OrthoDB" id="9799145at2"/>
<dbReference type="Pfam" id="PF01230">
    <property type="entry name" value="HIT"/>
    <property type="match status" value="1"/>
</dbReference>
<name>A0A420EN97_9ALTE</name>
<dbReference type="SUPFAM" id="SSF54197">
    <property type="entry name" value="HIT-like"/>
    <property type="match status" value="1"/>
</dbReference>
<keyword evidence="4" id="KW-1185">Reference proteome</keyword>
<organism evidence="3 4">
    <name type="scientific">Alginatibacterium sediminis</name>
    <dbReference type="NCBI Taxonomy" id="2164068"/>
    <lineage>
        <taxon>Bacteria</taxon>
        <taxon>Pseudomonadati</taxon>
        <taxon>Pseudomonadota</taxon>
        <taxon>Gammaproteobacteria</taxon>
        <taxon>Alteromonadales</taxon>
        <taxon>Alteromonadaceae</taxon>
        <taxon>Alginatibacterium</taxon>
    </lineage>
</organism>
<comment type="caution">
    <text evidence="3">The sequence shown here is derived from an EMBL/GenBank/DDBJ whole genome shotgun (WGS) entry which is preliminary data.</text>
</comment>
<dbReference type="InterPro" id="IPR036265">
    <property type="entry name" value="HIT-like_sf"/>
</dbReference>
<sequence>MSDFKLHPRLEKDCYVLGDFPLCQVLMMDDHQYPWFILVPKREETELYQLHSCDLSQFWRESKWLSQALVDVFSPDKLNVASLGNVVPQLHVHHIARYETDPVWPAPIWGQRPSLDYPMAEAEARLDLIRDKLSERLESVPSNSELEL</sequence>
<dbReference type="RefSeq" id="WP_120353008.1">
    <property type="nucleotide sequence ID" value="NZ_RAQO01000001.1"/>
</dbReference>
<dbReference type="PIRSF" id="PIRSF000714">
    <property type="entry name" value="HIT"/>
    <property type="match status" value="1"/>
</dbReference>
<dbReference type="PROSITE" id="PS51084">
    <property type="entry name" value="HIT_2"/>
    <property type="match status" value="1"/>
</dbReference>
<gene>
    <name evidence="3" type="ORF">DBZ36_00740</name>
</gene>
<dbReference type="InterPro" id="IPR026026">
    <property type="entry name" value="HIT_Hint"/>
</dbReference>
<dbReference type="InterPro" id="IPR011146">
    <property type="entry name" value="HIT-like"/>
</dbReference>
<evidence type="ECO:0000313" key="4">
    <source>
        <dbReference type="Proteomes" id="UP000286482"/>
    </source>
</evidence>
<dbReference type="GO" id="GO:0003824">
    <property type="term" value="F:catalytic activity"/>
    <property type="evidence" value="ECO:0007669"/>
    <property type="project" value="InterPro"/>
</dbReference>
<dbReference type="Gene3D" id="3.30.428.10">
    <property type="entry name" value="HIT-like"/>
    <property type="match status" value="1"/>
</dbReference>
<evidence type="ECO:0000256" key="1">
    <source>
        <dbReference type="PROSITE-ProRule" id="PRU00464"/>
    </source>
</evidence>
<proteinExistence type="predicted"/>
<accession>A0A420EN97</accession>
<dbReference type="AlphaFoldDB" id="A0A420EN97"/>
<reference evidence="3 4" key="1">
    <citation type="submission" date="2018-09" db="EMBL/GenBank/DDBJ databases">
        <authorList>
            <person name="Wang Z."/>
        </authorList>
    </citation>
    <scope>NUCLEOTIDE SEQUENCE [LARGE SCALE GENOMIC DNA]</scope>
    <source>
        <strain evidence="3 4">ALS 81</strain>
    </source>
</reference>
<comment type="caution">
    <text evidence="1">Lacks conserved residue(s) required for the propagation of feature annotation.</text>
</comment>
<protein>
    <submittedName>
        <fullName evidence="3">HIT family protein</fullName>
    </submittedName>
</protein>
<dbReference type="Proteomes" id="UP000286482">
    <property type="component" value="Unassembled WGS sequence"/>
</dbReference>
<dbReference type="EMBL" id="RAQO01000001">
    <property type="protein sequence ID" value="RKF22205.1"/>
    <property type="molecule type" value="Genomic_DNA"/>
</dbReference>